<keyword evidence="2" id="KW-1185">Reference proteome</keyword>
<dbReference type="SUPFAM" id="SSF103025">
    <property type="entry name" value="Folate-binding domain"/>
    <property type="match status" value="1"/>
</dbReference>
<dbReference type="InterPro" id="IPR007375">
    <property type="entry name" value="SoxG"/>
</dbReference>
<dbReference type="Gene3D" id="3.30.1360.120">
    <property type="entry name" value="Probable tRNA modification gtpase trme, domain 1"/>
    <property type="match status" value="1"/>
</dbReference>
<sequence length="188" mass="19769">MSEAVSALGGRRFDGIATVEDCGLSGMITLRGDMGLAAVRKAVTAGSGCAVPGIRKATFGESGTALWMSPDEMMVLCPYDETDARLAAMTKALGKSHALAVNVSDARALLRVSGPKAREVLAKLSPVDLSPEAFGPGDLRRSRIAQVAAAYWMEDAESFRVICFRSVAEYVFGVLKVAAAQGSEVGYF</sequence>
<reference evidence="2" key="1">
    <citation type="journal article" date="2019" name="Int. J. Syst. Evol. Microbiol.">
        <title>The Global Catalogue of Microorganisms (GCM) 10K type strain sequencing project: providing services to taxonomists for standard genome sequencing and annotation.</title>
        <authorList>
            <consortium name="The Broad Institute Genomics Platform"/>
            <consortium name="The Broad Institute Genome Sequencing Center for Infectious Disease"/>
            <person name="Wu L."/>
            <person name="Ma J."/>
        </authorList>
    </citation>
    <scope>NUCLEOTIDE SEQUENCE [LARGE SCALE GENOMIC DNA]</scope>
    <source>
        <strain evidence="2">CGMCC 4.7283</strain>
    </source>
</reference>
<proteinExistence type="predicted"/>
<comment type="caution">
    <text evidence="1">The sequence shown here is derived from an EMBL/GenBank/DDBJ whole genome shotgun (WGS) entry which is preliminary data.</text>
</comment>
<accession>A0ABV9KJX5</accession>
<evidence type="ECO:0000313" key="2">
    <source>
        <dbReference type="Proteomes" id="UP001595973"/>
    </source>
</evidence>
<organism evidence="1 2">
    <name type="scientific">Seohaeicola nanhaiensis</name>
    <dbReference type="NCBI Taxonomy" id="1387282"/>
    <lineage>
        <taxon>Bacteria</taxon>
        <taxon>Pseudomonadati</taxon>
        <taxon>Pseudomonadota</taxon>
        <taxon>Alphaproteobacteria</taxon>
        <taxon>Rhodobacterales</taxon>
        <taxon>Roseobacteraceae</taxon>
        <taxon>Seohaeicola</taxon>
    </lineage>
</organism>
<protein>
    <submittedName>
        <fullName evidence="1">Sarcosine oxidase subunit gamma</fullName>
    </submittedName>
</protein>
<evidence type="ECO:0000313" key="1">
    <source>
        <dbReference type="EMBL" id="MFC4670241.1"/>
    </source>
</evidence>
<dbReference type="Proteomes" id="UP001595973">
    <property type="component" value="Unassembled WGS sequence"/>
</dbReference>
<dbReference type="Pfam" id="PF04268">
    <property type="entry name" value="SoxG"/>
    <property type="match status" value="1"/>
</dbReference>
<dbReference type="RefSeq" id="WP_380719033.1">
    <property type="nucleotide sequence ID" value="NZ_JBHSGI010000024.1"/>
</dbReference>
<gene>
    <name evidence="1" type="ORF">ACFO5X_16875</name>
</gene>
<name>A0ABV9KJX5_9RHOB</name>
<dbReference type="InterPro" id="IPR027266">
    <property type="entry name" value="TrmE/GcvT-like"/>
</dbReference>
<dbReference type="Gene3D" id="3.30.70.1520">
    <property type="entry name" value="Heterotetrameric sarcosine oxidase"/>
    <property type="match status" value="1"/>
</dbReference>
<dbReference type="EMBL" id="JBHSGI010000024">
    <property type="protein sequence ID" value="MFC4670241.1"/>
    <property type="molecule type" value="Genomic_DNA"/>
</dbReference>